<accession>A0A8J5IUK6</accession>
<evidence type="ECO:0000313" key="2">
    <source>
        <dbReference type="EMBL" id="KAG6962162.1"/>
    </source>
</evidence>
<comment type="caution">
    <text evidence="2">The sequence shown here is derived from an EMBL/GenBank/DDBJ whole genome shotgun (WGS) entry which is preliminary data.</text>
</comment>
<evidence type="ECO:0000256" key="1">
    <source>
        <dbReference type="SAM" id="MobiDB-lite"/>
    </source>
</evidence>
<feature type="compositionally biased region" description="Low complexity" evidence="1">
    <location>
        <begin position="401"/>
        <end position="410"/>
    </location>
</feature>
<dbReference type="AlphaFoldDB" id="A0A8J5IUK6"/>
<evidence type="ECO:0000313" key="3">
    <source>
        <dbReference type="Proteomes" id="UP000709295"/>
    </source>
</evidence>
<feature type="compositionally biased region" description="Polar residues" evidence="1">
    <location>
        <begin position="249"/>
        <end position="259"/>
    </location>
</feature>
<organism evidence="2 3">
    <name type="scientific">Phytophthora aleatoria</name>
    <dbReference type="NCBI Taxonomy" id="2496075"/>
    <lineage>
        <taxon>Eukaryota</taxon>
        <taxon>Sar</taxon>
        <taxon>Stramenopiles</taxon>
        <taxon>Oomycota</taxon>
        <taxon>Peronosporomycetes</taxon>
        <taxon>Peronosporales</taxon>
        <taxon>Peronosporaceae</taxon>
        <taxon>Phytophthora</taxon>
    </lineage>
</organism>
<feature type="region of interest" description="Disordered" evidence="1">
    <location>
        <begin position="230"/>
        <end position="299"/>
    </location>
</feature>
<proteinExistence type="predicted"/>
<feature type="region of interest" description="Disordered" evidence="1">
    <location>
        <begin position="401"/>
        <end position="460"/>
    </location>
</feature>
<feature type="region of interest" description="Disordered" evidence="1">
    <location>
        <begin position="140"/>
        <end position="206"/>
    </location>
</feature>
<keyword evidence="3" id="KW-1185">Reference proteome</keyword>
<protein>
    <submittedName>
        <fullName evidence="2">Uncharacterized protein</fullName>
    </submittedName>
</protein>
<reference evidence="2" key="1">
    <citation type="submission" date="2021-01" db="EMBL/GenBank/DDBJ databases">
        <title>Phytophthora aleatoria, a newly-described species from Pinus radiata is distinct from Phytophthora cactorum isolates based on comparative genomics.</title>
        <authorList>
            <person name="Mcdougal R."/>
            <person name="Panda P."/>
            <person name="Williams N."/>
            <person name="Studholme D.J."/>
        </authorList>
    </citation>
    <scope>NUCLEOTIDE SEQUENCE</scope>
    <source>
        <strain evidence="2">NZFS 4037</strain>
    </source>
</reference>
<gene>
    <name evidence="2" type="ORF">JG688_00008733</name>
</gene>
<feature type="compositionally biased region" description="Basic residues" evidence="1">
    <location>
        <begin position="169"/>
        <end position="180"/>
    </location>
</feature>
<dbReference type="Proteomes" id="UP000709295">
    <property type="component" value="Unassembled WGS sequence"/>
</dbReference>
<feature type="compositionally biased region" description="Polar residues" evidence="1">
    <location>
        <begin position="280"/>
        <end position="297"/>
    </location>
</feature>
<feature type="compositionally biased region" description="Basic and acidic residues" evidence="1">
    <location>
        <begin position="181"/>
        <end position="194"/>
    </location>
</feature>
<feature type="compositionally biased region" description="Basic residues" evidence="1">
    <location>
        <begin position="429"/>
        <end position="447"/>
    </location>
</feature>
<dbReference type="EMBL" id="JAENGY010000474">
    <property type="protein sequence ID" value="KAG6962162.1"/>
    <property type="molecule type" value="Genomic_DNA"/>
</dbReference>
<sequence>MTEQQLVSPRGVIVAWLEQGDHFLQATAFSNLTGVYPRRSVAELHAAEQIECQALCELAAAVNAVVPQSHWNGEYARQMLQRYLMEFRAAARQASLPGFTLSTTDEAFGIRTIEDKLNLMCPHFVKNGMDMTAHSLQLSANGSTDQRTEGVVEIKENNSPKELTTPSKVMKRAVSAKRKQKEQQKKQHEKEKGATHNRQKKQNYQPKALKSLVRNHGFKFQMRFGQLLHNDSDYAPSDHEDEEEEEKASTPSSQSTNNVHGPRSRQETPAATVMTAPLNGKSSNQDPPTVSRGSSAASPKATLMAGHIPPLLSVPRTISGDTNLERKRAFFCAKLLAFEQFKWVGENELQQQEVELLRREMETRKAFVQMEIQLQRTDIRVATIQRMILVGANADRRRLMAASDSASDSDVVTAEDLSEDDKPLGSMVQRKKRKTEAHQPPQRKKNSKQSQKEATETLFEDDQAVNEAELQLLAIESRRLDFEVVKWKQQQALRRETLKLKSEEINLKETTTKQKQQTQMMELRARLLKALDEAGKPPAEAKKYLAVLEG</sequence>
<feature type="compositionally biased region" description="Basic and acidic residues" evidence="1">
    <location>
        <begin position="146"/>
        <end position="159"/>
    </location>
</feature>
<name>A0A8J5IUK6_9STRA</name>